<evidence type="ECO:0000256" key="2">
    <source>
        <dbReference type="ARBA" id="ARBA00022692"/>
    </source>
</evidence>
<evidence type="ECO:0000256" key="1">
    <source>
        <dbReference type="ARBA" id="ARBA00004127"/>
    </source>
</evidence>
<evidence type="ECO:0000256" key="5">
    <source>
        <dbReference type="SAM" id="Phobius"/>
    </source>
</evidence>
<comment type="caution">
    <text evidence="6">The sequence shown here is derived from an EMBL/GenBank/DDBJ whole genome shotgun (WGS) entry which is preliminary data.</text>
</comment>
<sequence>MESLEKIEQVLGKEINKIHKILAHSYSIYFILFLTGVILDIIFKFRIFTSPTAVPVGILFLIFASVLIFWAQKYSKNFDEENPSKESFSKGPYRYTRSPTHWGLFLLMLGFGIIANALFVVLSTLISFLLSRFIFLKKRENVLILRYGTPYIEYKKSVKL</sequence>
<reference evidence="6 7" key="1">
    <citation type="journal article" date="2016" name="Nat. Commun.">
        <title>Thousands of microbial genomes shed light on interconnected biogeochemical processes in an aquifer system.</title>
        <authorList>
            <person name="Anantharaman K."/>
            <person name="Brown C.T."/>
            <person name="Hug L.A."/>
            <person name="Sharon I."/>
            <person name="Castelle C.J."/>
            <person name="Probst A.J."/>
            <person name="Thomas B.C."/>
            <person name="Singh A."/>
            <person name="Wilkins M.J."/>
            <person name="Karaoz U."/>
            <person name="Brodie E.L."/>
            <person name="Williams K.H."/>
            <person name="Hubbard S.S."/>
            <person name="Banfield J.F."/>
        </authorList>
    </citation>
    <scope>NUCLEOTIDE SEQUENCE [LARGE SCALE GENOMIC DNA]</scope>
</reference>
<dbReference type="Pfam" id="PF04191">
    <property type="entry name" value="PEMT"/>
    <property type="match status" value="1"/>
</dbReference>
<accession>A0A1F6YGZ7</accession>
<feature type="transmembrane region" description="Helical" evidence="5">
    <location>
        <begin position="52"/>
        <end position="71"/>
    </location>
</feature>
<comment type="subcellular location">
    <subcellularLocation>
        <location evidence="1">Endomembrane system</location>
        <topology evidence="1">Multi-pass membrane protein</topology>
    </subcellularLocation>
</comment>
<protein>
    <recommendedName>
        <fullName evidence="8">Steroid 5-alpha reductase C-terminal domain-containing protein</fullName>
    </recommendedName>
</protein>
<dbReference type="Gene3D" id="1.20.120.1630">
    <property type="match status" value="1"/>
</dbReference>
<keyword evidence="2 5" id="KW-0812">Transmembrane</keyword>
<name>A0A1F6YGZ7_9BACT</name>
<dbReference type="AlphaFoldDB" id="A0A1F6YGZ7"/>
<organism evidence="6 7">
    <name type="scientific">Candidatus Nomurabacteria bacterium RIFOXYA1_FULL_35_17</name>
    <dbReference type="NCBI Taxonomy" id="1801798"/>
    <lineage>
        <taxon>Bacteria</taxon>
        <taxon>Candidatus Nomuraibacteriota</taxon>
    </lineage>
</organism>
<proteinExistence type="predicted"/>
<gene>
    <name evidence="6" type="ORF">A2192_02420</name>
</gene>
<dbReference type="InterPro" id="IPR007318">
    <property type="entry name" value="Phopholipid_MeTrfase"/>
</dbReference>
<dbReference type="Proteomes" id="UP000179274">
    <property type="component" value="Unassembled WGS sequence"/>
</dbReference>
<dbReference type="GO" id="GO:0012505">
    <property type="term" value="C:endomembrane system"/>
    <property type="evidence" value="ECO:0007669"/>
    <property type="project" value="UniProtKB-SubCell"/>
</dbReference>
<keyword evidence="4 5" id="KW-0472">Membrane</keyword>
<feature type="transmembrane region" description="Helical" evidence="5">
    <location>
        <begin position="102"/>
        <end position="130"/>
    </location>
</feature>
<feature type="transmembrane region" description="Helical" evidence="5">
    <location>
        <begin position="26"/>
        <end position="45"/>
    </location>
</feature>
<dbReference type="EMBL" id="MFVW01000037">
    <property type="protein sequence ID" value="OGJ05624.1"/>
    <property type="molecule type" value="Genomic_DNA"/>
</dbReference>
<evidence type="ECO:0000256" key="3">
    <source>
        <dbReference type="ARBA" id="ARBA00022989"/>
    </source>
</evidence>
<keyword evidence="3 5" id="KW-1133">Transmembrane helix</keyword>
<evidence type="ECO:0000256" key="4">
    <source>
        <dbReference type="ARBA" id="ARBA00023136"/>
    </source>
</evidence>
<evidence type="ECO:0000313" key="7">
    <source>
        <dbReference type="Proteomes" id="UP000179274"/>
    </source>
</evidence>
<evidence type="ECO:0008006" key="8">
    <source>
        <dbReference type="Google" id="ProtNLM"/>
    </source>
</evidence>
<evidence type="ECO:0000313" key="6">
    <source>
        <dbReference type="EMBL" id="OGJ05624.1"/>
    </source>
</evidence>